<organism evidence="4 5">
    <name type="scientific">Streptomyces macrosporus</name>
    <dbReference type="NCBI Taxonomy" id="44032"/>
    <lineage>
        <taxon>Bacteria</taxon>
        <taxon>Bacillati</taxon>
        <taxon>Actinomycetota</taxon>
        <taxon>Actinomycetes</taxon>
        <taxon>Kitasatosporales</taxon>
        <taxon>Streptomycetaceae</taxon>
        <taxon>Streptomyces</taxon>
    </lineage>
</organism>
<evidence type="ECO:0000313" key="4">
    <source>
        <dbReference type="EMBL" id="GAA2445478.1"/>
    </source>
</evidence>
<reference evidence="4 5" key="1">
    <citation type="journal article" date="2019" name="Int. J. Syst. Evol. Microbiol.">
        <title>The Global Catalogue of Microorganisms (GCM) 10K type strain sequencing project: providing services to taxonomists for standard genome sequencing and annotation.</title>
        <authorList>
            <consortium name="The Broad Institute Genomics Platform"/>
            <consortium name="The Broad Institute Genome Sequencing Center for Infectious Disease"/>
            <person name="Wu L."/>
            <person name="Ma J."/>
        </authorList>
    </citation>
    <scope>NUCLEOTIDE SEQUENCE [LARGE SCALE GENOMIC DNA]</scope>
    <source>
        <strain evidence="4 5">JCM 6305</strain>
    </source>
</reference>
<evidence type="ECO:0000256" key="2">
    <source>
        <dbReference type="SAM" id="Phobius"/>
    </source>
</evidence>
<feature type="compositionally biased region" description="Low complexity" evidence="1">
    <location>
        <begin position="34"/>
        <end position="56"/>
    </location>
</feature>
<dbReference type="Proteomes" id="UP001501638">
    <property type="component" value="Unassembled WGS sequence"/>
</dbReference>
<evidence type="ECO:0000313" key="5">
    <source>
        <dbReference type="Proteomes" id="UP001501638"/>
    </source>
</evidence>
<sequence>MWPGQQQPGGEQNPQQPNPYRTPGYQAPNPYQTPGYQAPNPYQQPQPGGQWGHPGVPGAPQPPQGDGGGGKSGKTAAIAIVAAVAVIAAAVVTGVFVFKDDDKTNTAKGDGTASPTAEPSPEQSTSEEDSGSREDDPSNPRDGLDAEKPDPVIPGWQVVTNAKHHNAFDVPPDWKVQSETVIIGYGQKDKDDPFSGPQVAFSGPALYKEGWCKDGSSEYTRAMVGSKGGQGSRNTAEAAKIAAENFVYFAYGEQKETVKSTKAETFSNKHGIKGHIATATATGVEKKNKCESDGKVVAVSWIDGSNDLRIWLIVTDAGVKDEVPRSTIDKMTSTLRPYAEED</sequence>
<feature type="domain" description="DUF8017" evidence="3">
    <location>
        <begin position="150"/>
        <end position="339"/>
    </location>
</feature>
<feature type="compositionally biased region" description="Polar residues" evidence="1">
    <location>
        <begin position="113"/>
        <end position="124"/>
    </location>
</feature>
<feature type="transmembrane region" description="Helical" evidence="2">
    <location>
        <begin position="76"/>
        <end position="98"/>
    </location>
</feature>
<proteinExistence type="predicted"/>
<protein>
    <recommendedName>
        <fullName evidence="3">DUF8017 domain-containing protein</fullName>
    </recommendedName>
</protein>
<keyword evidence="2" id="KW-0812">Transmembrane</keyword>
<dbReference type="InterPro" id="IPR058330">
    <property type="entry name" value="DUF8017"/>
</dbReference>
<dbReference type="EMBL" id="BAAASZ010000023">
    <property type="protein sequence ID" value="GAA2445478.1"/>
    <property type="molecule type" value="Genomic_DNA"/>
</dbReference>
<feature type="region of interest" description="Disordered" evidence="1">
    <location>
        <begin position="101"/>
        <end position="153"/>
    </location>
</feature>
<name>A0ABN3K367_9ACTN</name>
<dbReference type="Pfam" id="PF26056">
    <property type="entry name" value="DUF8017"/>
    <property type="match status" value="1"/>
</dbReference>
<feature type="compositionally biased region" description="Low complexity" evidence="1">
    <location>
        <begin position="1"/>
        <end position="19"/>
    </location>
</feature>
<keyword evidence="2" id="KW-1133">Transmembrane helix</keyword>
<evidence type="ECO:0000256" key="1">
    <source>
        <dbReference type="SAM" id="MobiDB-lite"/>
    </source>
</evidence>
<dbReference type="RefSeq" id="WP_344323152.1">
    <property type="nucleotide sequence ID" value="NZ_BAAASZ010000023.1"/>
</dbReference>
<feature type="region of interest" description="Disordered" evidence="1">
    <location>
        <begin position="1"/>
        <end position="73"/>
    </location>
</feature>
<keyword evidence="2" id="KW-0472">Membrane</keyword>
<comment type="caution">
    <text evidence="4">The sequence shown here is derived from an EMBL/GenBank/DDBJ whole genome shotgun (WGS) entry which is preliminary data.</text>
</comment>
<keyword evidence="5" id="KW-1185">Reference proteome</keyword>
<accession>A0ABN3K367</accession>
<feature type="compositionally biased region" description="Basic and acidic residues" evidence="1">
    <location>
        <begin position="130"/>
        <end position="150"/>
    </location>
</feature>
<gene>
    <name evidence="4" type="ORF">GCM10010405_31070</name>
</gene>
<evidence type="ECO:0000259" key="3">
    <source>
        <dbReference type="Pfam" id="PF26056"/>
    </source>
</evidence>